<feature type="transmembrane region" description="Helical" evidence="7">
    <location>
        <begin position="188"/>
        <end position="211"/>
    </location>
</feature>
<dbReference type="AlphaFoldDB" id="A0AAW5JQX9"/>
<name>A0AAW5JQX9_9FIRM</name>
<feature type="transmembrane region" description="Helical" evidence="7">
    <location>
        <begin position="125"/>
        <end position="144"/>
    </location>
</feature>
<feature type="domain" description="Prepilin peptidase A24 N-terminal" evidence="9">
    <location>
        <begin position="14"/>
        <end position="97"/>
    </location>
</feature>
<dbReference type="InterPro" id="IPR000045">
    <property type="entry name" value="Prepilin_IV_endopep_pep"/>
</dbReference>
<accession>A0AAW5JQX9</accession>
<dbReference type="PANTHER" id="PTHR30487">
    <property type="entry name" value="TYPE 4 PREPILIN-LIKE PROTEINS LEADER PEPTIDE-PROCESSING ENZYME"/>
    <property type="match status" value="1"/>
</dbReference>
<protein>
    <submittedName>
        <fullName evidence="10">Prepilin peptidase</fullName>
    </submittedName>
</protein>
<comment type="caution">
    <text evidence="10">The sequence shown here is derived from an EMBL/GenBank/DDBJ whole genome shotgun (WGS) entry which is preliminary data.</text>
</comment>
<evidence type="ECO:0000256" key="6">
    <source>
        <dbReference type="ARBA" id="ARBA00023136"/>
    </source>
</evidence>
<feature type="transmembrane region" description="Helical" evidence="7">
    <location>
        <begin position="99"/>
        <end position="119"/>
    </location>
</feature>
<dbReference type="RefSeq" id="WP_256303291.1">
    <property type="nucleotide sequence ID" value="NZ_JANFYS010000005.1"/>
</dbReference>
<feature type="domain" description="Prepilin type IV endopeptidase peptidase" evidence="8">
    <location>
        <begin position="109"/>
        <end position="209"/>
    </location>
</feature>
<evidence type="ECO:0000256" key="2">
    <source>
        <dbReference type="ARBA" id="ARBA00005801"/>
    </source>
</evidence>
<evidence type="ECO:0000256" key="7">
    <source>
        <dbReference type="SAM" id="Phobius"/>
    </source>
</evidence>
<evidence type="ECO:0000256" key="3">
    <source>
        <dbReference type="ARBA" id="ARBA00022475"/>
    </source>
</evidence>
<comment type="subcellular location">
    <subcellularLocation>
        <location evidence="1">Cell membrane</location>
        <topology evidence="1">Multi-pass membrane protein</topology>
    </subcellularLocation>
</comment>
<dbReference type="PANTHER" id="PTHR30487:SF0">
    <property type="entry name" value="PREPILIN LEADER PEPTIDASE_N-METHYLTRANSFERASE-RELATED"/>
    <property type="match status" value="1"/>
</dbReference>
<evidence type="ECO:0000256" key="4">
    <source>
        <dbReference type="ARBA" id="ARBA00022692"/>
    </source>
</evidence>
<dbReference type="Pfam" id="PF01478">
    <property type="entry name" value="Peptidase_A24"/>
    <property type="match status" value="1"/>
</dbReference>
<evidence type="ECO:0000313" key="11">
    <source>
        <dbReference type="Proteomes" id="UP001204562"/>
    </source>
</evidence>
<feature type="transmembrane region" description="Helical" evidence="7">
    <location>
        <begin position="153"/>
        <end position="176"/>
    </location>
</feature>
<feature type="transmembrane region" description="Helical" evidence="7">
    <location>
        <begin position="6"/>
        <end position="28"/>
    </location>
</feature>
<dbReference type="Pfam" id="PF06750">
    <property type="entry name" value="A24_N_bact"/>
    <property type="match status" value="1"/>
</dbReference>
<dbReference type="Gene3D" id="1.20.120.1220">
    <property type="match status" value="1"/>
</dbReference>
<dbReference type="InterPro" id="IPR050882">
    <property type="entry name" value="Prepilin_peptidase/N-MTase"/>
</dbReference>
<organism evidence="10 11">
    <name type="scientific">Intestinimonas massiliensis</name>
    <name type="common">ex Afouda et al. 2020</name>
    <dbReference type="NCBI Taxonomy" id="1673721"/>
    <lineage>
        <taxon>Bacteria</taxon>
        <taxon>Bacillati</taxon>
        <taxon>Bacillota</taxon>
        <taxon>Clostridia</taxon>
        <taxon>Eubacteriales</taxon>
        <taxon>Intestinimonas</taxon>
    </lineage>
</organism>
<evidence type="ECO:0000313" key="10">
    <source>
        <dbReference type="EMBL" id="MCQ4769550.1"/>
    </source>
</evidence>
<evidence type="ECO:0000256" key="5">
    <source>
        <dbReference type="ARBA" id="ARBA00022989"/>
    </source>
</evidence>
<evidence type="ECO:0000259" key="9">
    <source>
        <dbReference type="Pfam" id="PF06750"/>
    </source>
</evidence>
<sequence>MDPLTLFNYILLFLFGVTAGSFLNVCILRLPEGESIVTGPSHCTSCGARLRRWELIPLASWLALRGRCARCHSPISPQYPLIEAANGVLWMLAYHRFGLSFDTLLGCGLASALLTASVIDARTREIPPGTTIAVAVLGALRLFLHLSDWPSHLLGLVGVSGILMLILLLSGGAAVGGGDVKLMAGAGLFLGLRLTLFAFFLGCLLGSIIHLTRMKLCGAGRDLALGPYLSAGILIALFWGDALLTWYFGLF</sequence>
<dbReference type="GO" id="GO:0006465">
    <property type="term" value="P:signal peptide processing"/>
    <property type="evidence" value="ECO:0007669"/>
    <property type="project" value="TreeGrafter"/>
</dbReference>
<keyword evidence="6 7" id="KW-0472">Membrane</keyword>
<dbReference type="Proteomes" id="UP001204562">
    <property type="component" value="Unassembled WGS sequence"/>
</dbReference>
<reference evidence="10" key="1">
    <citation type="submission" date="2022-06" db="EMBL/GenBank/DDBJ databases">
        <title>Isolation of gut microbiota from human fecal samples.</title>
        <authorList>
            <person name="Pamer E.G."/>
            <person name="Barat B."/>
            <person name="Waligurski E."/>
            <person name="Medina S."/>
            <person name="Paddock L."/>
            <person name="Mostad J."/>
        </authorList>
    </citation>
    <scope>NUCLEOTIDE SEQUENCE</scope>
    <source>
        <strain evidence="10">DFI.9.91</strain>
    </source>
</reference>
<keyword evidence="5 7" id="KW-1133">Transmembrane helix</keyword>
<dbReference type="InterPro" id="IPR010627">
    <property type="entry name" value="Prepilin_pept_A24_N"/>
</dbReference>
<keyword evidence="3" id="KW-1003">Cell membrane</keyword>
<gene>
    <name evidence="10" type="ORF">NE579_03585</name>
</gene>
<keyword evidence="4 7" id="KW-0812">Transmembrane</keyword>
<proteinExistence type="inferred from homology"/>
<dbReference type="EMBL" id="JANFYS010000005">
    <property type="protein sequence ID" value="MCQ4769550.1"/>
    <property type="molecule type" value="Genomic_DNA"/>
</dbReference>
<evidence type="ECO:0000259" key="8">
    <source>
        <dbReference type="Pfam" id="PF01478"/>
    </source>
</evidence>
<dbReference type="GO" id="GO:0004190">
    <property type="term" value="F:aspartic-type endopeptidase activity"/>
    <property type="evidence" value="ECO:0007669"/>
    <property type="project" value="InterPro"/>
</dbReference>
<comment type="similarity">
    <text evidence="2">Belongs to the peptidase A24 family.</text>
</comment>
<feature type="transmembrane region" description="Helical" evidence="7">
    <location>
        <begin position="223"/>
        <end position="248"/>
    </location>
</feature>
<evidence type="ECO:0000256" key="1">
    <source>
        <dbReference type="ARBA" id="ARBA00004651"/>
    </source>
</evidence>
<dbReference type="GO" id="GO:0005886">
    <property type="term" value="C:plasma membrane"/>
    <property type="evidence" value="ECO:0007669"/>
    <property type="project" value="UniProtKB-SubCell"/>
</dbReference>